<keyword evidence="1" id="KW-0472">Membrane</keyword>
<sequence>MAHKYRAECGLLSNVLFHLDEAAVCQCCFVSVFTFFASLFPAVLSLAYQAASRLRGEVLLSFPKDMAVNCRSCDELETRVNDLAWRPQLVDICVQRNTVQDAAEVQYYTVFKEVAQVQYRAENFGTVTSVHGSNEARPYESMAEDKLDGS</sequence>
<proteinExistence type="predicted"/>
<keyword evidence="1" id="KW-0812">Transmembrane</keyword>
<keyword evidence="1" id="KW-1133">Transmembrane helix</keyword>
<evidence type="ECO:0000313" key="2">
    <source>
        <dbReference type="Proteomes" id="UP000036681"/>
    </source>
</evidence>
<name>A0A0M3IDC1_ASCLU</name>
<dbReference type="AlphaFoldDB" id="A0A0M3IDC1"/>
<keyword evidence="2" id="KW-1185">Reference proteome</keyword>
<accession>A0A0M3IDC1</accession>
<feature type="transmembrane region" description="Helical" evidence="1">
    <location>
        <begin position="23"/>
        <end position="48"/>
    </location>
</feature>
<dbReference type="Proteomes" id="UP000036681">
    <property type="component" value="Unplaced"/>
</dbReference>
<dbReference type="WBParaSite" id="ALUE_0001600701-mRNA-1">
    <property type="protein sequence ID" value="ALUE_0001600701-mRNA-1"/>
    <property type="gene ID" value="ALUE_0001600701"/>
</dbReference>
<organism evidence="2 3">
    <name type="scientific">Ascaris lumbricoides</name>
    <name type="common">Giant roundworm</name>
    <dbReference type="NCBI Taxonomy" id="6252"/>
    <lineage>
        <taxon>Eukaryota</taxon>
        <taxon>Metazoa</taxon>
        <taxon>Ecdysozoa</taxon>
        <taxon>Nematoda</taxon>
        <taxon>Chromadorea</taxon>
        <taxon>Rhabditida</taxon>
        <taxon>Spirurina</taxon>
        <taxon>Ascaridomorpha</taxon>
        <taxon>Ascaridoidea</taxon>
        <taxon>Ascarididae</taxon>
        <taxon>Ascaris</taxon>
    </lineage>
</organism>
<evidence type="ECO:0000256" key="1">
    <source>
        <dbReference type="SAM" id="Phobius"/>
    </source>
</evidence>
<evidence type="ECO:0000313" key="3">
    <source>
        <dbReference type="WBParaSite" id="ALUE_0001600701-mRNA-1"/>
    </source>
</evidence>
<protein>
    <submittedName>
        <fullName evidence="3">Kinesin motor domain-containing protein</fullName>
    </submittedName>
</protein>
<reference evidence="3" key="1">
    <citation type="submission" date="2017-02" db="UniProtKB">
        <authorList>
            <consortium name="WormBaseParasite"/>
        </authorList>
    </citation>
    <scope>IDENTIFICATION</scope>
</reference>